<reference evidence="9" key="1">
    <citation type="journal article" date="2019" name="Int. J. Syst. Evol. Microbiol.">
        <title>The Global Catalogue of Microorganisms (GCM) 10K type strain sequencing project: providing services to taxonomists for standard genome sequencing and annotation.</title>
        <authorList>
            <consortium name="The Broad Institute Genomics Platform"/>
            <consortium name="The Broad Institute Genome Sequencing Center for Infectious Disease"/>
            <person name="Wu L."/>
            <person name="Ma J."/>
        </authorList>
    </citation>
    <scope>NUCLEOTIDE SEQUENCE [LARGE SCALE GENOMIC DNA]</scope>
    <source>
        <strain evidence="9">JCM 32226</strain>
    </source>
</reference>
<dbReference type="CDD" id="cd00887">
    <property type="entry name" value="MoeA"/>
    <property type="match status" value="1"/>
</dbReference>
<dbReference type="PROSITE" id="PS01079">
    <property type="entry name" value="MOCF_BIOSYNTHESIS_2"/>
    <property type="match status" value="1"/>
</dbReference>
<name>A0ABP8QJI9_9GAMM</name>
<dbReference type="PANTHER" id="PTHR10192">
    <property type="entry name" value="MOLYBDOPTERIN BIOSYNTHESIS PROTEIN"/>
    <property type="match status" value="1"/>
</dbReference>
<dbReference type="Pfam" id="PF00994">
    <property type="entry name" value="MoCF_biosynth"/>
    <property type="match status" value="1"/>
</dbReference>
<comment type="caution">
    <text evidence="8">The sequence shown here is derived from an EMBL/GenBank/DDBJ whole genome shotgun (WGS) entry which is preliminary data.</text>
</comment>
<evidence type="ECO:0000256" key="1">
    <source>
        <dbReference type="ARBA" id="ARBA00002901"/>
    </source>
</evidence>
<keyword evidence="9" id="KW-1185">Reference proteome</keyword>
<protein>
    <recommendedName>
        <fullName evidence="6">Molybdopterin molybdenumtransferase</fullName>
        <ecNumber evidence="6">2.10.1.1</ecNumber>
    </recommendedName>
</protein>
<dbReference type="RefSeq" id="WP_345013876.1">
    <property type="nucleotide sequence ID" value="NZ_BAABFC010000019.1"/>
</dbReference>
<organism evidence="8 9">
    <name type="scientific">Pseudaeromonas paramecii</name>
    <dbReference type="NCBI Taxonomy" id="2138166"/>
    <lineage>
        <taxon>Bacteria</taxon>
        <taxon>Pseudomonadati</taxon>
        <taxon>Pseudomonadota</taxon>
        <taxon>Gammaproteobacteria</taxon>
        <taxon>Aeromonadales</taxon>
        <taxon>Aeromonadaceae</taxon>
        <taxon>Pseudaeromonas</taxon>
    </lineage>
</organism>
<dbReference type="InterPro" id="IPR008284">
    <property type="entry name" value="MoCF_biosynth_CS"/>
</dbReference>
<dbReference type="InterPro" id="IPR005111">
    <property type="entry name" value="MoeA_C_domain_IV"/>
</dbReference>
<keyword evidence="4 6" id="KW-0501">Molybdenum cofactor biosynthesis</keyword>
<dbReference type="Gene3D" id="3.90.105.10">
    <property type="entry name" value="Molybdopterin biosynthesis moea protein, domain 2"/>
    <property type="match status" value="1"/>
</dbReference>
<dbReference type="NCBIfam" id="NF045515">
    <property type="entry name" value="Glp_gephyrin"/>
    <property type="match status" value="1"/>
</dbReference>
<dbReference type="Gene3D" id="3.40.980.10">
    <property type="entry name" value="MoaB/Mog-like domain"/>
    <property type="match status" value="1"/>
</dbReference>
<sequence length="420" mass="43927">MSGCDISGALSLLEAQAHLTEVLSTAVAVETLPLAEAQGRVLAEPVRAGLPLPGFDNAAMDGYAVRLTDLLTTDTLALAGKAFAGAPFSGAWPAGSCVRIMTGAPVPEGAEAVVMQEEVQILADGRLRFTPATIRPGQHIRRQGEDVAAGSVVLAAGLRLGAQQLPLLAALNVAQVRVHRPLKVAFFSSGDELRSLGEPLGPGQIVDSNRYALACLLANLGCEVLDLGIIPDDPAALRSAFLQADRQADALITSGGVSVGEADYTKELLSELGEVAFWKVAIKPGKPFAFGRLTRATRGIPFFGLPGNPVSALVTFLLLVRPALARLMGWQLPPPRWLPALTTAPLRLTPGRQDFQRGCLFVDEDGALRVGSAGGQGSAMLMSLAAADCLVRLDPPMAGASRELPAGSRVWVWPFAEAGL</sequence>
<dbReference type="Pfam" id="PF03454">
    <property type="entry name" value="MoeA_C"/>
    <property type="match status" value="1"/>
</dbReference>
<dbReference type="InterPro" id="IPR036425">
    <property type="entry name" value="MoaB/Mog-like_dom_sf"/>
</dbReference>
<comment type="similarity">
    <text evidence="3 6">Belongs to the MoeA family.</text>
</comment>
<evidence type="ECO:0000256" key="2">
    <source>
        <dbReference type="ARBA" id="ARBA00005046"/>
    </source>
</evidence>
<dbReference type="Pfam" id="PF03453">
    <property type="entry name" value="MoeA_N"/>
    <property type="match status" value="1"/>
</dbReference>
<dbReference type="Gene3D" id="2.170.190.11">
    <property type="entry name" value="Molybdopterin biosynthesis moea protein, domain 3"/>
    <property type="match status" value="1"/>
</dbReference>
<gene>
    <name evidence="8" type="primary">moeA</name>
    <name evidence="8" type="ORF">GCM10023095_26280</name>
</gene>
<dbReference type="SUPFAM" id="SSF53218">
    <property type="entry name" value="Molybdenum cofactor biosynthesis proteins"/>
    <property type="match status" value="1"/>
</dbReference>
<evidence type="ECO:0000256" key="4">
    <source>
        <dbReference type="ARBA" id="ARBA00023150"/>
    </source>
</evidence>
<dbReference type="InterPro" id="IPR036135">
    <property type="entry name" value="MoeA_linker/N_sf"/>
</dbReference>
<evidence type="ECO:0000256" key="6">
    <source>
        <dbReference type="RuleBase" id="RU365090"/>
    </source>
</evidence>
<dbReference type="InterPro" id="IPR005110">
    <property type="entry name" value="MoeA_linker/N"/>
</dbReference>
<keyword evidence="6" id="KW-0500">Molybdenum</keyword>
<dbReference type="SUPFAM" id="SSF63882">
    <property type="entry name" value="MoeA N-terminal region -like"/>
    <property type="match status" value="1"/>
</dbReference>
<keyword evidence="6" id="KW-0460">Magnesium</keyword>
<evidence type="ECO:0000256" key="5">
    <source>
        <dbReference type="ARBA" id="ARBA00047317"/>
    </source>
</evidence>
<comment type="function">
    <text evidence="1 6">Catalyzes the insertion of molybdate into adenylated molybdopterin with the concomitant release of AMP.</text>
</comment>
<dbReference type="Proteomes" id="UP001501321">
    <property type="component" value="Unassembled WGS sequence"/>
</dbReference>
<feature type="domain" description="MoaB/Mog" evidence="7">
    <location>
        <begin position="185"/>
        <end position="326"/>
    </location>
</feature>
<comment type="catalytic activity">
    <reaction evidence="5">
        <text>adenylyl-molybdopterin + molybdate = Mo-molybdopterin + AMP + H(+)</text>
        <dbReference type="Rhea" id="RHEA:35047"/>
        <dbReference type="ChEBI" id="CHEBI:15378"/>
        <dbReference type="ChEBI" id="CHEBI:36264"/>
        <dbReference type="ChEBI" id="CHEBI:62727"/>
        <dbReference type="ChEBI" id="CHEBI:71302"/>
        <dbReference type="ChEBI" id="CHEBI:456215"/>
        <dbReference type="EC" id="2.10.1.1"/>
    </reaction>
</comment>
<accession>A0ABP8QJI9</accession>
<comment type="pathway">
    <text evidence="2 6">Cofactor biosynthesis; molybdopterin biosynthesis.</text>
</comment>
<comment type="cofactor">
    <cofactor evidence="6">
        <name>Mg(2+)</name>
        <dbReference type="ChEBI" id="CHEBI:18420"/>
    </cofactor>
</comment>
<dbReference type="Gene3D" id="2.40.340.10">
    <property type="entry name" value="MoeA, C-terminal, domain IV"/>
    <property type="match status" value="1"/>
</dbReference>
<dbReference type="InterPro" id="IPR038987">
    <property type="entry name" value="MoeA-like"/>
</dbReference>
<evidence type="ECO:0000313" key="8">
    <source>
        <dbReference type="EMBL" id="GAA4502110.1"/>
    </source>
</evidence>
<dbReference type="PANTHER" id="PTHR10192:SF5">
    <property type="entry name" value="GEPHYRIN"/>
    <property type="match status" value="1"/>
</dbReference>
<dbReference type="InterPro" id="IPR036688">
    <property type="entry name" value="MoeA_C_domain_IV_sf"/>
</dbReference>
<keyword evidence="6" id="KW-0808">Transferase</keyword>
<evidence type="ECO:0000259" key="7">
    <source>
        <dbReference type="SMART" id="SM00852"/>
    </source>
</evidence>
<dbReference type="NCBIfam" id="TIGR00177">
    <property type="entry name" value="molyb_syn"/>
    <property type="match status" value="1"/>
</dbReference>
<proteinExistence type="inferred from homology"/>
<dbReference type="SUPFAM" id="SSF63867">
    <property type="entry name" value="MoeA C-terminal domain-like"/>
    <property type="match status" value="1"/>
</dbReference>
<dbReference type="InterPro" id="IPR001453">
    <property type="entry name" value="MoaB/Mog_dom"/>
</dbReference>
<evidence type="ECO:0000313" key="9">
    <source>
        <dbReference type="Proteomes" id="UP001501321"/>
    </source>
</evidence>
<dbReference type="EC" id="2.10.1.1" evidence="6"/>
<dbReference type="EMBL" id="BAABFC010000019">
    <property type="protein sequence ID" value="GAA4502110.1"/>
    <property type="molecule type" value="Genomic_DNA"/>
</dbReference>
<keyword evidence="6" id="KW-0479">Metal-binding</keyword>
<dbReference type="SMART" id="SM00852">
    <property type="entry name" value="MoCF_biosynth"/>
    <property type="match status" value="1"/>
</dbReference>
<evidence type="ECO:0000256" key="3">
    <source>
        <dbReference type="ARBA" id="ARBA00010763"/>
    </source>
</evidence>